<evidence type="ECO:0000313" key="1">
    <source>
        <dbReference type="EMBL" id="OGY96771.1"/>
    </source>
</evidence>
<sequence length="448" mass="46014">MMNKKKLLLLVSIFALVLVVTAINIGAAQYLAIQEGWKNANAYAAPRYYIDDGGGGNDPGGGKEPGKTVNATLTITRIGAGSMDTDSTHVIAGRSNVALTRLEFRGSGNNDIIVKKIQFGISADGRAATAEGVSDEVLSVSLKRCTDASCVSKTSVGLDYLPIEPTGIAAGTVRASTSTGFFAIPKGESRYFTLEAAVLSPVLVGSSAQADSGTDLYASVALSNFEAAVGSSIITRFTTSTGGTSLGVVGTRKVLLKAQPTLSIAKPAGAVVTNGLTPVIDITVGADGGAAALKALGLNIGATGATVFASTTVTDLTSNTPVAVSMVSGNTIPSGGSGDVYIVFANPEIITPGSPKTYRVNATTGNVSSSTPGSARIITKLDRDETAIINSQTVSYFLGPNGDYYGGNTRAWIWSDLSDDQAGIETNTDWANAYLIRPFPQDTVTVTN</sequence>
<proteinExistence type="predicted"/>
<name>A0A1G2C6J7_9BACT</name>
<comment type="caution">
    <text evidence="1">The sequence shown here is derived from an EMBL/GenBank/DDBJ whole genome shotgun (WGS) entry which is preliminary data.</text>
</comment>
<reference evidence="1 2" key="1">
    <citation type="journal article" date="2016" name="Nat. Commun.">
        <title>Thousands of microbial genomes shed light on interconnected biogeochemical processes in an aquifer system.</title>
        <authorList>
            <person name="Anantharaman K."/>
            <person name="Brown C.T."/>
            <person name="Hug L.A."/>
            <person name="Sharon I."/>
            <person name="Castelle C.J."/>
            <person name="Probst A.J."/>
            <person name="Thomas B.C."/>
            <person name="Singh A."/>
            <person name="Wilkins M.J."/>
            <person name="Karaoz U."/>
            <person name="Brodie E.L."/>
            <person name="Williams K.H."/>
            <person name="Hubbard S.S."/>
            <person name="Banfield J.F."/>
        </authorList>
    </citation>
    <scope>NUCLEOTIDE SEQUENCE [LARGE SCALE GENOMIC DNA]</scope>
</reference>
<protein>
    <submittedName>
        <fullName evidence="1">Uncharacterized protein</fullName>
    </submittedName>
</protein>
<organism evidence="1 2">
    <name type="scientific">Candidatus Liptonbacteria bacterium GWB1_49_6</name>
    <dbReference type="NCBI Taxonomy" id="1798644"/>
    <lineage>
        <taxon>Bacteria</taxon>
        <taxon>Candidatus Liptoniibacteriota</taxon>
    </lineage>
</organism>
<dbReference type="AlphaFoldDB" id="A0A1G2C6J7"/>
<dbReference type="Proteomes" id="UP000176648">
    <property type="component" value="Unassembled WGS sequence"/>
</dbReference>
<accession>A0A1G2C6J7</accession>
<evidence type="ECO:0000313" key="2">
    <source>
        <dbReference type="Proteomes" id="UP000176648"/>
    </source>
</evidence>
<gene>
    <name evidence="1" type="ORF">A2122_00805</name>
</gene>
<dbReference type="EMBL" id="MHKU01000022">
    <property type="protein sequence ID" value="OGY96771.1"/>
    <property type="molecule type" value="Genomic_DNA"/>
</dbReference>